<dbReference type="RefSeq" id="XP_029215511.1">
    <property type="nucleotide sequence ID" value="XM_029361611.1"/>
</dbReference>
<dbReference type="GO" id="GO:0030992">
    <property type="term" value="C:intraciliary transport particle B"/>
    <property type="evidence" value="ECO:0007669"/>
    <property type="project" value="InterPro"/>
</dbReference>
<sequence>MRRFNSPISGFWLSAPEPSEDALLFVLLLAWTFVAVPSVPPPSSERPVAGYRGGLARPEALNLQVWGIGGRRRRPSLRQVADQTYFLVLLQEERRNLKREIGKLQAQMEVLNREAEQLPGMRSRKAELESQVEDLQEEIIVINAAMAHARGTRRPQDIARAAQELKKKKRGKAKHCLCLAIRLLPSRKPLQRALLDEFYLSNRSRAEQLSALQAELALLTEDSEAKLLASSPEARQTYEDLQLKLAQHQAETHQAHQEMDTLTEQLSVAEATVQSDPARAQLLQLLERRESLLKRQQETSQTWRACQGQAFAEQRAHILQEIERRRGEVAALAKRTEKAADLKSSQAEREAEIRKLRLLAEKDAEISAFIERYSEASRKRTAAQADANADLQEAEKTHRLLERQLRAIPTAAQAESLAQRVAETTAALSEVEQTLHEAKAQLEERKKELHREENLEQISREELRVSRQHLEAMKAEIHDKFDRKDDLRVAVEEERKHLIERGKRLRGELEAARTEVETANRETDEALRRLQESDIHHHLKELEAELERNRQTVAELQTTVDLQKKSDPSAAVAACMVLVGKINEAVTTQTRWCESHRC</sequence>
<accession>A0A2A9M802</accession>
<dbReference type="KEGG" id="bbes:BESB_029370"/>
<gene>
    <name evidence="3" type="ORF">BESB_029370</name>
</gene>
<keyword evidence="1" id="KW-0175">Coiled coil</keyword>
<dbReference type="Proteomes" id="UP000224006">
    <property type="component" value="Unassembled WGS sequence"/>
</dbReference>
<dbReference type="AlphaFoldDB" id="A0A2A9M802"/>
<evidence type="ECO:0000313" key="4">
    <source>
        <dbReference type="Proteomes" id="UP000224006"/>
    </source>
</evidence>
<feature type="coiled-coil region" evidence="1">
    <location>
        <begin position="384"/>
        <end position="455"/>
    </location>
</feature>
<dbReference type="OrthoDB" id="331441at2759"/>
<evidence type="ECO:0000256" key="1">
    <source>
        <dbReference type="SAM" id="Coils"/>
    </source>
</evidence>
<feature type="coiled-coil region" evidence="1">
    <location>
        <begin position="231"/>
        <end position="265"/>
    </location>
</feature>
<keyword evidence="2" id="KW-0732">Signal</keyword>
<evidence type="ECO:0000256" key="2">
    <source>
        <dbReference type="SAM" id="SignalP"/>
    </source>
</evidence>
<feature type="coiled-coil region" evidence="1">
    <location>
        <begin position="87"/>
        <end position="145"/>
    </location>
</feature>
<dbReference type="STRING" id="94643.A0A2A9M802"/>
<dbReference type="GO" id="GO:0048487">
    <property type="term" value="F:beta-tubulin binding"/>
    <property type="evidence" value="ECO:0007669"/>
    <property type="project" value="InterPro"/>
</dbReference>
<protein>
    <submittedName>
        <fullName evidence="3">Uncharacterized protein</fullName>
    </submittedName>
</protein>
<dbReference type="InterPro" id="IPR029602">
    <property type="entry name" value="IFT74"/>
</dbReference>
<dbReference type="PANTHER" id="PTHR31432:SF0">
    <property type="entry name" value="INTRAFLAGELLAR TRANSPORT PROTEIN 74 HOMOLOG"/>
    <property type="match status" value="1"/>
</dbReference>
<dbReference type="EMBL" id="NWUJ01000015">
    <property type="protein sequence ID" value="PFH31502.1"/>
    <property type="molecule type" value="Genomic_DNA"/>
</dbReference>
<comment type="caution">
    <text evidence="3">The sequence shown here is derived from an EMBL/GenBank/DDBJ whole genome shotgun (WGS) entry which is preliminary data.</text>
</comment>
<dbReference type="PANTHER" id="PTHR31432">
    <property type="entry name" value="INTRAFLAGELLAR TRANSPORT PROTEIN 74 HOMOLOG"/>
    <property type="match status" value="1"/>
</dbReference>
<dbReference type="VEuPathDB" id="ToxoDB:BESB_029370"/>
<organism evidence="3 4">
    <name type="scientific">Besnoitia besnoiti</name>
    <name type="common">Apicomplexan protozoan</name>
    <dbReference type="NCBI Taxonomy" id="94643"/>
    <lineage>
        <taxon>Eukaryota</taxon>
        <taxon>Sar</taxon>
        <taxon>Alveolata</taxon>
        <taxon>Apicomplexa</taxon>
        <taxon>Conoidasida</taxon>
        <taxon>Coccidia</taxon>
        <taxon>Eucoccidiorida</taxon>
        <taxon>Eimeriorina</taxon>
        <taxon>Sarcocystidae</taxon>
        <taxon>Besnoitia</taxon>
    </lineage>
</organism>
<feature type="chain" id="PRO_5012428083" evidence="2">
    <location>
        <begin position="39"/>
        <end position="598"/>
    </location>
</feature>
<keyword evidence="4" id="KW-1185">Reference proteome</keyword>
<feature type="coiled-coil region" evidence="1">
    <location>
        <begin position="495"/>
        <end position="559"/>
    </location>
</feature>
<name>A0A2A9M802_BESBE</name>
<evidence type="ECO:0000313" key="3">
    <source>
        <dbReference type="EMBL" id="PFH31502.1"/>
    </source>
</evidence>
<feature type="signal peptide" evidence="2">
    <location>
        <begin position="1"/>
        <end position="38"/>
    </location>
</feature>
<reference evidence="3 4" key="1">
    <citation type="submission" date="2017-09" db="EMBL/GenBank/DDBJ databases">
        <title>Genome sequencing of Besnoitia besnoiti strain Bb-Ger1.</title>
        <authorList>
            <person name="Schares G."/>
            <person name="Venepally P."/>
            <person name="Lorenzi H.A."/>
        </authorList>
    </citation>
    <scope>NUCLEOTIDE SEQUENCE [LARGE SCALE GENOMIC DNA]</scope>
    <source>
        <strain evidence="3 4">Bb-Ger1</strain>
    </source>
</reference>
<dbReference type="GeneID" id="40307989"/>
<dbReference type="GO" id="GO:0035735">
    <property type="term" value="P:intraciliary transport involved in cilium assembly"/>
    <property type="evidence" value="ECO:0007669"/>
    <property type="project" value="TreeGrafter"/>
</dbReference>
<dbReference type="GO" id="GO:0005929">
    <property type="term" value="C:cilium"/>
    <property type="evidence" value="ECO:0007669"/>
    <property type="project" value="TreeGrafter"/>
</dbReference>
<proteinExistence type="predicted"/>